<name>A0A9P8G313_AURME</name>
<dbReference type="SUPFAM" id="SSF53474">
    <property type="entry name" value="alpha/beta-Hydrolases"/>
    <property type="match status" value="1"/>
</dbReference>
<gene>
    <name evidence="14" type="ORF">KCU98_g2292</name>
</gene>
<dbReference type="Gene3D" id="1.10.510.10">
    <property type="entry name" value="Transferase(Phosphotransferase) domain 1"/>
    <property type="match status" value="1"/>
</dbReference>
<keyword evidence="4" id="KW-0858">Xylan degradation</keyword>
<dbReference type="AlphaFoldDB" id="A0A9P8G313"/>
<evidence type="ECO:0000259" key="13">
    <source>
        <dbReference type="PROSITE" id="PS50011"/>
    </source>
</evidence>
<evidence type="ECO:0000313" key="15">
    <source>
        <dbReference type="Proteomes" id="UP000729357"/>
    </source>
</evidence>
<dbReference type="PROSITE" id="PS00107">
    <property type="entry name" value="PROTEIN_KINASE_ATP"/>
    <property type="match status" value="1"/>
</dbReference>
<evidence type="ECO:0000313" key="14">
    <source>
        <dbReference type="EMBL" id="KAG9988871.1"/>
    </source>
</evidence>
<dbReference type="GO" id="GO:0045493">
    <property type="term" value="P:xylan catabolic process"/>
    <property type="evidence" value="ECO:0007669"/>
    <property type="project" value="UniProtKB-KW"/>
</dbReference>
<keyword evidence="8 12" id="KW-0067">ATP-binding</keyword>
<dbReference type="CDD" id="cd09917">
    <property type="entry name" value="F-box_SF"/>
    <property type="match status" value="1"/>
</dbReference>
<evidence type="ECO:0000256" key="6">
    <source>
        <dbReference type="ARBA" id="ARBA00022741"/>
    </source>
</evidence>
<dbReference type="GO" id="GO:0030600">
    <property type="term" value="F:feruloyl esterase activity"/>
    <property type="evidence" value="ECO:0007669"/>
    <property type="project" value="UniProtKB-EC"/>
</dbReference>
<dbReference type="Gene3D" id="3.50.4.10">
    <property type="entry name" value="Hepatocyte Growth Factor"/>
    <property type="match status" value="1"/>
</dbReference>
<feature type="non-terminal residue" evidence="14">
    <location>
        <position position="1"/>
    </location>
</feature>
<dbReference type="InterPro" id="IPR001810">
    <property type="entry name" value="F-box_dom"/>
</dbReference>
<dbReference type="Proteomes" id="UP000729357">
    <property type="component" value="Unassembled WGS sequence"/>
</dbReference>
<keyword evidence="5" id="KW-0732">Signal</keyword>
<dbReference type="InterPro" id="IPR043595">
    <property type="entry name" value="FaeB/C/D"/>
</dbReference>
<dbReference type="InterPro" id="IPR017441">
    <property type="entry name" value="Protein_kinase_ATP_BS"/>
</dbReference>
<evidence type="ECO:0000256" key="11">
    <source>
        <dbReference type="ARBA" id="ARBA00034075"/>
    </source>
</evidence>
<keyword evidence="6 12" id="KW-0547">Nucleotide-binding</keyword>
<dbReference type="Pfam" id="PF14295">
    <property type="entry name" value="PAN_4"/>
    <property type="match status" value="2"/>
</dbReference>
<reference evidence="14" key="2">
    <citation type="submission" date="2021-08" db="EMBL/GenBank/DDBJ databases">
        <authorList>
            <person name="Gostincar C."/>
            <person name="Sun X."/>
            <person name="Song Z."/>
            <person name="Gunde-Cimerman N."/>
        </authorList>
    </citation>
    <scope>NUCLEOTIDE SEQUENCE</scope>
    <source>
        <strain evidence="14">EXF-9298</strain>
    </source>
</reference>
<evidence type="ECO:0000256" key="10">
    <source>
        <dbReference type="ARBA" id="ARBA00023326"/>
    </source>
</evidence>
<feature type="domain" description="Protein kinase" evidence="13">
    <location>
        <begin position="28"/>
        <end position="316"/>
    </location>
</feature>
<dbReference type="CDD" id="cd00180">
    <property type="entry name" value="PKc"/>
    <property type="match status" value="1"/>
</dbReference>
<comment type="caution">
    <text evidence="14">The sequence shown here is derived from an EMBL/GenBank/DDBJ whole genome shotgun (WGS) entry which is preliminary data.</text>
</comment>
<accession>A0A9P8G313</accession>
<dbReference type="Gene3D" id="1.20.1280.50">
    <property type="match status" value="1"/>
</dbReference>
<dbReference type="Pfam" id="PF12937">
    <property type="entry name" value="F-box-like"/>
    <property type="match status" value="1"/>
</dbReference>
<evidence type="ECO:0000256" key="12">
    <source>
        <dbReference type="PROSITE-ProRule" id="PRU10141"/>
    </source>
</evidence>
<evidence type="ECO:0000256" key="8">
    <source>
        <dbReference type="ARBA" id="ARBA00022840"/>
    </source>
</evidence>
<keyword evidence="15" id="KW-1185">Reference proteome</keyword>
<dbReference type="Gene3D" id="3.80.10.10">
    <property type="entry name" value="Ribonuclease Inhibitor"/>
    <property type="match status" value="1"/>
</dbReference>
<evidence type="ECO:0000256" key="3">
    <source>
        <dbReference type="ARBA" id="ARBA00022525"/>
    </source>
</evidence>
<dbReference type="SMART" id="SM00220">
    <property type="entry name" value="S_TKc"/>
    <property type="match status" value="1"/>
</dbReference>
<protein>
    <recommendedName>
        <fullName evidence="2">feruloyl esterase</fullName>
        <ecNumber evidence="2">3.1.1.73</ecNumber>
    </recommendedName>
</protein>
<comment type="catalytic activity">
    <reaction evidence="11">
        <text>feruloyl-polysaccharide + H2O = ferulate + polysaccharide.</text>
        <dbReference type="EC" id="3.1.1.73"/>
    </reaction>
</comment>
<dbReference type="InterPro" id="IPR029058">
    <property type="entry name" value="AB_hydrolase_fold"/>
</dbReference>
<organism evidence="14 15">
    <name type="scientific">Aureobasidium melanogenum</name>
    <name type="common">Aureobasidium pullulans var. melanogenum</name>
    <dbReference type="NCBI Taxonomy" id="46634"/>
    <lineage>
        <taxon>Eukaryota</taxon>
        <taxon>Fungi</taxon>
        <taxon>Dikarya</taxon>
        <taxon>Ascomycota</taxon>
        <taxon>Pezizomycotina</taxon>
        <taxon>Dothideomycetes</taxon>
        <taxon>Dothideomycetidae</taxon>
        <taxon>Dothideales</taxon>
        <taxon>Saccotheciaceae</taxon>
        <taxon>Aureobasidium</taxon>
    </lineage>
</organism>
<dbReference type="InterPro" id="IPR003609">
    <property type="entry name" value="Pan_app"/>
</dbReference>
<dbReference type="PROSITE" id="PS50011">
    <property type="entry name" value="PROTEIN_KINASE_DOM"/>
    <property type="match status" value="1"/>
</dbReference>
<dbReference type="PROSITE" id="PS00108">
    <property type="entry name" value="PROTEIN_KINASE_ST"/>
    <property type="match status" value="1"/>
</dbReference>
<dbReference type="EC" id="3.1.1.73" evidence="2"/>
<sequence>MGNTISDLAPIPLPANTVVTSYNRNGVYVVQSTLGIGLYGIVYRVTHRQSNRLFAMKVLQTSTSAQLRRFREEATILATLSHPKIAVLEDTGGVPDPMNGSWNACILTELANYNLLDFSTTYCALGMSGLDEALAQTVAHQLLSALTYLHDQNIVHRDIKPANILFFWTPRSSLMFKLSDFGLAVHFLEDESVPAPVIRYTAPELLLLQDCDPQQSSKADVWALGMVCRDLCTQALLHPHTENKPLETIAMSFERLPSELQLMVMSYLEDPPTLYAMARVNTAWNAYAINQLWAHPPERALAHIAMMVPKSRRRVLANKVQRLSLRGSESSFRGIKFGSLRSLSFVGSDHADPESFIQPSLRSLGCWGDHTFTEKSINLVHRRCPDLHSLRVYDRGLTNSALFVNLLQTRRRLKLLALYSVDQRIVDDILAGLIRPVSETLEDLRIDGPLNDINLSHLLQFVQSTRVLRKLSVGHLPSNMSELLSALCDLESLQELVLGHWITSEQLAFQDRQQSSILPFRNVRGLDLNGDAQALSRLLSSRSITILELVVQRPDESFYTAIGSMVQLTKLDLTLPPSENVDQEDLMKLCMLRKLRCLNMSKPDTSEVEEDRLQLPWMTDSLFQEFVASYPLLEQLYLYWDVSDQLTGAAIGALAKSCPRLRNMTLMWNHDLEDWYKLKHPLFPQMEYPGLGSTCEFAVSSYTEALERAEPFAAMIRSLLPIMTRFFISSDSLSAVALCNTLFPGTDNSVGSYTNTSASSSYLDCMTACDAAASAGCQGFTYVGGTGGVGSGTCWLKKSMGSYPSAPANYISAIKVANAVSSAKSSVASTLVTSVSSSASASVVAASASTSLSCPSSNFTTFVDTQGKNWQILCGFDTNPGSFGSTSASTFALCLSACEATTNCAAVTYIGTACYFKKAFSSLITNPSASSAFMINTQDYPVPASGNSKASSGCGSALPAGVQLGGSSTTFNITSNGVVRSFNVHVPTSYKNNKAAPLIVAYHGRSNNQLSVENDSQLSSETWNPYAISVYPLGINEQWEGDPATVGGNYDDLGFTSDLLDYISTTYCIDTSRMLAAGFSNGGGFVGTLACDPTLSTRFSTFAANSGAEYTNTTGTCNPPSVLTNTITQSICSPGRSNLPMLEFHGDADGTIPYPGGPRRGYCLPAIPHWVTDWALRDGLSSSNITTSLAGGNVTKYEFGASKGVQGLVSHYKVAGWGHAWVSINAGAPIDATPIVMDFFYAHSG</sequence>
<dbReference type="Gene3D" id="3.40.50.1820">
    <property type="entry name" value="alpha/beta hydrolase"/>
    <property type="match status" value="1"/>
</dbReference>
<keyword evidence="10" id="KW-0624">Polysaccharide degradation</keyword>
<keyword evidence="9" id="KW-0119">Carbohydrate metabolism</keyword>
<dbReference type="GO" id="GO:0005524">
    <property type="term" value="F:ATP binding"/>
    <property type="evidence" value="ECO:0007669"/>
    <property type="project" value="UniProtKB-UniRule"/>
</dbReference>
<reference evidence="14" key="1">
    <citation type="journal article" date="2021" name="J Fungi (Basel)">
        <title>Virulence traits and population genomics of the black yeast Aureobasidium melanogenum.</title>
        <authorList>
            <person name="Cernosa A."/>
            <person name="Sun X."/>
            <person name="Gostincar C."/>
            <person name="Fang C."/>
            <person name="Gunde-Cimerman N."/>
            <person name="Song Z."/>
        </authorList>
    </citation>
    <scope>NUCLEOTIDE SEQUENCE</scope>
    <source>
        <strain evidence="14">EXF-9298</strain>
    </source>
</reference>
<dbReference type="InterPro" id="IPR011009">
    <property type="entry name" value="Kinase-like_dom_sf"/>
</dbReference>
<dbReference type="GO" id="GO:0004672">
    <property type="term" value="F:protein kinase activity"/>
    <property type="evidence" value="ECO:0007669"/>
    <property type="project" value="InterPro"/>
</dbReference>
<dbReference type="InterPro" id="IPR032675">
    <property type="entry name" value="LRR_dom_sf"/>
</dbReference>
<dbReference type="InterPro" id="IPR000719">
    <property type="entry name" value="Prot_kinase_dom"/>
</dbReference>
<evidence type="ECO:0000256" key="9">
    <source>
        <dbReference type="ARBA" id="ARBA00023277"/>
    </source>
</evidence>
<dbReference type="PANTHER" id="PTHR38050">
    <property type="match status" value="1"/>
</dbReference>
<dbReference type="GO" id="GO:0005576">
    <property type="term" value="C:extracellular region"/>
    <property type="evidence" value="ECO:0007669"/>
    <property type="project" value="UniProtKB-SubCell"/>
</dbReference>
<feature type="binding site" evidence="12">
    <location>
        <position position="57"/>
    </location>
    <ligand>
        <name>ATP</name>
        <dbReference type="ChEBI" id="CHEBI:30616"/>
    </ligand>
</feature>
<keyword evidence="3" id="KW-0964">Secreted</keyword>
<evidence type="ECO:0000256" key="1">
    <source>
        <dbReference type="ARBA" id="ARBA00004613"/>
    </source>
</evidence>
<dbReference type="SUPFAM" id="SSF52047">
    <property type="entry name" value="RNI-like"/>
    <property type="match status" value="1"/>
</dbReference>
<evidence type="ECO:0000256" key="2">
    <source>
        <dbReference type="ARBA" id="ARBA00013091"/>
    </source>
</evidence>
<dbReference type="Gene3D" id="3.30.200.20">
    <property type="entry name" value="Phosphorylase Kinase, domain 1"/>
    <property type="match status" value="1"/>
</dbReference>
<proteinExistence type="predicted"/>
<evidence type="ECO:0000256" key="5">
    <source>
        <dbReference type="ARBA" id="ARBA00022729"/>
    </source>
</evidence>
<dbReference type="EMBL" id="JAHFXS010000120">
    <property type="protein sequence ID" value="KAG9988871.1"/>
    <property type="molecule type" value="Genomic_DNA"/>
</dbReference>
<evidence type="ECO:0000256" key="7">
    <source>
        <dbReference type="ARBA" id="ARBA00022801"/>
    </source>
</evidence>
<dbReference type="InterPro" id="IPR008271">
    <property type="entry name" value="Ser/Thr_kinase_AS"/>
</dbReference>
<dbReference type="SUPFAM" id="SSF56112">
    <property type="entry name" value="Protein kinase-like (PK-like)"/>
    <property type="match status" value="1"/>
</dbReference>
<dbReference type="Pfam" id="PF00069">
    <property type="entry name" value="Pkinase"/>
    <property type="match status" value="1"/>
</dbReference>
<evidence type="ECO:0000256" key="4">
    <source>
        <dbReference type="ARBA" id="ARBA00022651"/>
    </source>
</evidence>
<keyword evidence="7" id="KW-0378">Hydrolase</keyword>
<comment type="subcellular location">
    <subcellularLocation>
        <location evidence="1">Secreted</location>
    </subcellularLocation>
</comment>
<dbReference type="PANTHER" id="PTHR38050:SF2">
    <property type="entry name" value="FERULOYL ESTERASE C-RELATED"/>
    <property type="match status" value="1"/>
</dbReference>